<dbReference type="SUPFAM" id="SSF55804">
    <property type="entry name" value="Phoshotransferase/anion transport protein"/>
    <property type="match status" value="1"/>
</dbReference>
<reference evidence="1 2" key="1">
    <citation type="submission" date="2023-11" db="EMBL/GenBank/DDBJ databases">
        <authorList>
            <person name="Bao R."/>
        </authorList>
    </citation>
    <scope>NUCLEOTIDE SEQUENCE [LARGE SCALE GENOMIC DNA]</scope>
    <source>
        <strain evidence="1 2">PJ23</strain>
    </source>
</reference>
<name>A0ABU4RIV4_9HYPH</name>
<evidence type="ECO:0008006" key="3">
    <source>
        <dbReference type="Google" id="ProtNLM"/>
    </source>
</evidence>
<evidence type="ECO:0000313" key="1">
    <source>
        <dbReference type="EMBL" id="MDX6804755.1"/>
    </source>
</evidence>
<gene>
    <name evidence="1" type="ORF">SCD90_01650</name>
</gene>
<sequence>MSERFRVIDPRSVLFGLEGEARLNVLALVSARLWESTGLGAQRIYRAFEEDVQSGYGGGVNGALLAVARVPEARDVHWMAVRLRHPVAIADGDAVDLVFAIVGPDADPMLPQVMRCFDRVTRDLPALGGLRNARSRNPFCAELAWALERASRPSAIAVR</sequence>
<proteinExistence type="predicted"/>
<dbReference type="Proteomes" id="UP001274321">
    <property type="component" value="Unassembled WGS sequence"/>
</dbReference>
<dbReference type="EMBL" id="JAXAFJ010000001">
    <property type="protein sequence ID" value="MDX6804755.1"/>
    <property type="molecule type" value="Genomic_DNA"/>
</dbReference>
<dbReference type="InterPro" id="IPR016152">
    <property type="entry name" value="PTrfase/Anion_transptr"/>
</dbReference>
<keyword evidence="2" id="KW-1185">Reference proteome</keyword>
<organism evidence="1 2">
    <name type="scientific">Terrihabitans rhizophilus</name>
    <dbReference type="NCBI Taxonomy" id="3092662"/>
    <lineage>
        <taxon>Bacteria</taxon>
        <taxon>Pseudomonadati</taxon>
        <taxon>Pseudomonadota</taxon>
        <taxon>Alphaproteobacteria</taxon>
        <taxon>Hyphomicrobiales</taxon>
        <taxon>Terrihabitans</taxon>
    </lineage>
</organism>
<protein>
    <recommendedName>
        <fullName evidence="3">PTS EIIA type-2 domain-containing protein</fullName>
    </recommendedName>
</protein>
<accession>A0ABU4RIV4</accession>
<comment type="caution">
    <text evidence="1">The sequence shown here is derived from an EMBL/GenBank/DDBJ whole genome shotgun (WGS) entry which is preliminary data.</text>
</comment>
<evidence type="ECO:0000313" key="2">
    <source>
        <dbReference type="Proteomes" id="UP001274321"/>
    </source>
</evidence>
<dbReference type="RefSeq" id="WP_319842872.1">
    <property type="nucleotide sequence ID" value="NZ_JAXAFJ010000001.1"/>
</dbReference>
<dbReference type="Gene3D" id="3.40.930.10">
    <property type="entry name" value="Mannitol-specific EII, Chain A"/>
    <property type="match status" value="1"/>
</dbReference>